<dbReference type="InterPro" id="IPR011051">
    <property type="entry name" value="RmlC_Cupin_sf"/>
</dbReference>
<proteinExistence type="predicted"/>
<dbReference type="InterPro" id="IPR013096">
    <property type="entry name" value="Cupin_2"/>
</dbReference>
<accession>A0A5B8U0P4</accession>
<dbReference type="Proteomes" id="UP000321805">
    <property type="component" value="Chromosome"/>
</dbReference>
<dbReference type="EMBL" id="CP042430">
    <property type="protein sequence ID" value="QEC46579.1"/>
    <property type="molecule type" value="Genomic_DNA"/>
</dbReference>
<dbReference type="RefSeq" id="WP_146915941.1">
    <property type="nucleotide sequence ID" value="NZ_CP042430.1"/>
</dbReference>
<dbReference type="OrthoDB" id="5243731at2"/>
<protein>
    <submittedName>
        <fullName evidence="2">Cupin domain-containing protein</fullName>
    </submittedName>
</protein>
<dbReference type="Gene3D" id="2.60.120.10">
    <property type="entry name" value="Jelly Rolls"/>
    <property type="match status" value="1"/>
</dbReference>
<evidence type="ECO:0000313" key="2">
    <source>
        <dbReference type="EMBL" id="QEC46579.1"/>
    </source>
</evidence>
<dbReference type="InterPro" id="IPR053146">
    <property type="entry name" value="QDO-like"/>
</dbReference>
<dbReference type="AlphaFoldDB" id="A0A5B8U0P4"/>
<dbReference type="KEGG" id="bsol:FSW04_02615"/>
<evidence type="ECO:0000259" key="1">
    <source>
        <dbReference type="Pfam" id="PF07883"/>
    </source>
</evidence>
<reference evidence="2 3" key="1">
    <citation type="journal article" date="2018" name="J. Microbiol.">
        <title>Baekduia soli gen. nov., sp. nov., a novel bacterium isolated from the soil of Baekdu Mountain and proposal of a novel family name, Baekduiaceae fam. nov.</title>
        <authorList>
            <person name="An D.S."/>
            <person name="Siddiqi M.Z."/>
            <person name="Kim K.H."/>
            <person name="Yu H.S."/>
            <person name="Im W.T."/>
        </authorList>
    </citation>
    <scope>NUCLEOTIDE SEQUENCE [LARGE SCALE GENOMIC DNA]</scope>
    <source>
        <strain evidence="2 3">BR7-21</strain>
    </source>
</reference>
<dbReference type="InterPro" id="IPR014710">
    <property type="entry name" value="RmlC-like_jellyroll"/>
</dbReference>
<gene>
    <name evidence="2" type="ORF">FSW04_02615</name>
</gene>
<dbReference type="PANTHER" id="PTHR36440">
    <property type="entry name" value="PUTATIVE (AFU_ORTHOLOGUE AFUA_8G07350)-RELATED"/>
    <property type="match status" value="1"/>
</dbReference>
<name>A0A5B8U0P4_9ACTN</name>
<sequence length="172" mass="19491">MATADQRFGMPDGSVYIVRRPAAETGGEAVEMEFVLPARCVAPPPHVHPSQTEEYEVLEGTLDVIVDGHRTTLREGERATVPVAALHTFANRSGRTVRVRNWHRPALRFEDYIERTSTTLREAGVRRRRDPRIALHVSMVMFEFAETLAPGRRRERVPMRVLALLGRRLRAG</sequence>
<evidence type="ECO:0000313" key="3">
    <source>
        <dbReference type="Proteomes" id="UP000321805"/>
    </source>
</evidence>
<keyword evidence="3" id="KW-1185">Reference proteome</keyword>
<dbReference type="PANTHER" id="PTHR36440:SF1">
    <property type="entry name" value="PUTATIVE (AFU_ORTHOLOGUE AFUA_8G07350)-RELATED"/>
    <property type="match status" value="1"/>
</dbReference>
<dbReference type="SUPFAM" id="SSF51182">
    <property type="entry name" value="RmlC-like cupins"/>
    <property type="match status" value="1"/>
</dbReference>
<organism evidence="2 3">
    <name type="scientific">Baekduia soli</name>
    <dbReference type="NCBI Taxonomy" id="496014"/>
    <lineage>
        <taxon>Bacteria</taxon>
        <taxon>Bacillati</taxon>
        <taxon>Actinomycetota</taxon>
        <taxon>Thermoleophilia</taxon>
        <taxon>Solirubrobacterales</taxon>
        <taxon>Baekduiaceae</taxon>
        <taxon>Baekduia</taxon>
    </lineage>
</organism>
<feature type="domain" description="Cupin type-2" evidence="1">
    <location>
        <begin position="35"/>
        <end position="99"/>
    </location>
</feature>
<dbReference type="Pfam" id="PF07883">
    <property type="entry name" value="Cupin_2"/>
    <property type="match status" value="1"/>
</dbReference>